<dbReference type="SUPFAM" id="SSF48403">
    <property type="entry name" value="Ankyrin repeat"/>
    <property type="match status" value="4"/>
</dbReference>
<feature type="repeat" description="ANK" evidence="3">
    <location>
        <begin position="114"/>
        <end position="146"/>
    </location>
</feature>
<feature type="repeat" description="ANK" evidence="3">
    <location>
        <begin position="305"/>
        <end position="337"/>
    </location>
</feature>
<gene>
    <name evidence="4" type="ORF">TKK_003381</name>
</gene>
<dbReference type="PROSITE" id="PS50297">
    <property type="entry name" value="ANK_REP_REGION"/>
    <property type="match status" value="5"/>
</dbReference>
<evidence type="ECO:0000256" key="2">
    <source>
        <dbReference type="ARBA" id="ARBA00023043"/>
    </source>
</evidence>
<keyword evidence="2 3" id="KW-0040">ANK repeat</keyword>
<proteinExistence type="predicted"/>
<dbReference type="Pfam" id="PF12796">
    <property type="entry name" value="Ank_2"/>
    <property type="match status" value="3"/>
</dbReference>
<evidence type="ECO:0000313" key="5">
    <source>
        <dbReference type="Proteomes" id="UP001627154"/>
    </source>
</evidence>
<dbReference type="EMBL" id="JBJJXI010000027">
    <property type="protein sequence ID" value="KAL3403989.1"/>
    <property type="molecule type" value="Genomic_DNA"/>
</dbReference>
<evidence type="ECO:0000313" key="4">
    <source>
        <dbReference type="EMBL" id="KAL3403989.1"/>
    </source>
</evidence>
<feature type="repeat" description="ANK" evidence="3">
    <location>
        <begin position="483"/>
        <end position="517"/>
    </location>
</feature>
<name>A0ABD2XFG1_9HYME</name>
<dbReference type="AlphaFoldDB" id="A0ABD2XFG1"/>
<feature type="repeat" description="ANK" evidence="3">
    <location>
        <begin position="735"/>
        <end position="767"/>
    </location>
</feature>
<comment type="caution">
    <text evidence="4">The sequence shown here is derived from an EMBL/GenBank/DDBJ whole genome shotgun (WGS) entry which is preliminary data.</text>
</comment>
<feature type="repeat" description="ANK" evidence="3">
    <location>
        <begin position="148"/>
        <end position="180"/>
    </location>
</feature>
<dbReference type="PANTHER" id="PTHR24198:SF165">
    <property type="entry name" value="ANKYRIN REPEAT-CONTAINING PROTEIN-RELATED"/>
    <property type="match status" value="1"/>
</dbReference>
<feature type="repeat" description="ANK" evidence="3">
    <location>
        <begin position="768"/>
        <end position="800"/>
    </location>
</feature>
<evidence type="ECO:0000256" key="1">
    <source>
        <dbReference type="ARBA" id="ARBA00022737"/>
    </source>
</evidence>
<reference evidence="4 5" key="1">
    <citation type="journal article" date="2024" name="bioRxiv">
        <title>A reference genome for Trichogramma kaykai: A tiny desert-dwelling parasitoid wasp with competing sex-ratio distorters.</title>
        <authorList>
            <person name="Culotta J."/>
            <person name="Lindsey A.R."/>
        </authorList>
    </citation>
    <scope>NUCLEOTIDE SEQUENCE [LARGE SCALE GENOMIC DNA]</scope>
    <source>
        <strain evidence="4 5">KSX58</strain>
    </source>
</reference>
<dbReference type="Gene3D" id="1.25.40.20">
    <property type="entry name" value="Ankyrin repeat-containing domain"/>
    <property type="match status" value="4"/>
</dbReference>
<evidence type="ECO:0000256" key="3">
    <source>
        <dbReference type="PROSITE-ProRule" id="PRU00023"/>
    </source>
</evidence>
<dbReference type="PANTHER" id="PTHR24198">
    <property type="entry name" value="ANKYRIN REPEAT AND PROTEIN KINASE DOMAIN-CONTAINING PROTEIN"/>
    <property type="match status" value="1"/>
</dbReference>
<feature type="repeat" description="ANK" evidence="3">
    <location>
        <begin position="702"/>
        <end position="734"/>
    </location>
</feature>
<sequence length="983" mass="111396">MNHSFVIKLICKNVTSFIPLDNFVIQREVRIKKLTMEALLKAVKNGNMKEAKEEIALMTSVYNTLIDIPVREGETVTTAYTVLQNAVLNRHITVVKLLLDGGCYSNPILSYQKLDSTPLYIATSKKFFEISEMLLSKGASVIERHYQTGLTPLHLAAEKRDYRLLLLMLKYCQNINVTDNKDRTLFEVFIKKAQDSSIDYDPVRFIEVFEKLISKGADLCWKNKSKQTVLHLSIILEDKSLFCKLISMSKLKQLITEVDIEGNTILHSLLKSTLGNSLSSNEENNVDIFFKLVEKRIPIDISNNKQETLAHLAAKNKHFKILNIILNRSNDVNAWDQTENTVLHYLLNYADTLSDSLTEVWKKLVMIILSKQGKIDIKNKEGNSPLHIAAKSKNLDILFTMIKDGVGNISVADGAGNNILHLFLLKESVDHHIIKRLLAQGLKINAANTNGNTALHLAAEKNSYKLIVILSEFKPLVTLRNSSGDTPLHTLLKARSIDMDCVEWFLSMGASVDTPNHHMETPLQLAIYGIHSHNSIDTQKYIKACLEFLKRSENVDTHKSKDGYTAFQYLFIGDTIEENVLLPVVVSMIDKGAKESLSNSSLFNMVCKKKYLKIMLLLLKNDIAVKSSERNGNVLHYLSEFDNGDFETMKLIIEICMQRGCDINLKNKFGLTPFHLACEKGCLNAAKALMVNKANIHCTTEEKVTPLHSVVTSMNIEIANLLFKYGADPNARQYDDRTPLHLAVYHKDSTLIKLLFDNFAEINHVDRYGKTALHWACSFDNIEVAMSLISFGADITIRDASGKTPYDIAIQFTTSPLHKLIANCKLALLCSKHSQINVNPDIQQDLEACKREKDNLKRKMIDRHTSVFDLCHADENKLCIYSNNLTLKEILQKSDLMKRDFPMFRALIYSKFFKGKQRRQLLEMAAASLQCMVKKNIPDLCSDKIFVTLSNKDLLNVVRANSMIISKKRKIRQDDGKSKKRCI</sequence>
<dbReference type="SMART" id="SM00248">
    <property type="entry name" value="ANK"/>
    <property type="match status" value="17"/>
</dbReference>
<dbReference type="Pfam" id="PF00023">
    <property type="entry name" value="Ank"/>
    <property type="match status" value="1"/>
</dbReference>
<dbReference type="Proteomes" id="UP001627154">
    <property type="component" value="Unassembled WGS sequence"/>
</dbReference>
<accession>A0ABD2XFG1</accession>
<protein>
    <submittedName>
        <fullName evidence="4">Uncharacterized protein</fullName>
    </submittedName>
</protein>
<feature type="repeat" description="ANK" evidence="3">
    <location>
        <begin position="450"/>
        <end position="482"/>
    </location>
</feature>
<dbReference type="InterPro" id="IPR002110">
    <property type="entry name" value="Ankyrin_rpt"/>
</dbReference>
<dbReference type="InterPro" id="IPR036770">
    <property type="entry name" value="Ankyrin_rpt-contain_sf"/>
</dbReference>
<feature type="repeat" description="ANK" evidence="3">
    <location>
        <begin position="669"/>
        <end position="701"/>
    </location>
</feature>
<organism evidence="4 5">
    <name type="scientific">Trichogramma kaykai</name>
    <dbReference type="NCBI Taxonomy" id="54128"/>
    <lineage>
        <taxon>Eukaryota</taxon>
        <taxon>Metazoa</taxon>
        <taxon>Ecdysozoa</taxon>
        <taxon>Arthropoda</taxon>
        <taxon>Hexapoda</taxon>
        <taxon>Insecta</taxon>
        <taxon>Pterygota</taxon>
        <taxon>Neoptera</taxon>
        <taxon>Endopterygota</taxon>
        <taxon>Hymenoptera</taxon>
        <taxon>Apocrita</taxon>
        <taxon>Proctotrupomorpha</taxon>
        <taxon>Chalcidoidea</taxon>
        <taxon>Trichogrammatidae</taxon>
        <taxon>Trichogramma</taxon>
    </lineage>
</organism>
<keyword evidence="5" id="KW-1185">Reference proteome</keyword>
<feature type="repeat" description="ANK" evidence="3">
    <location>
        <begin position="381"/>
        <end position="406"/>
    </location>
</feature>
<keyword evidence="1" id="KW-0677">Repeat</keyword>
<feature type="repeat" description="ANK" evidence="3">
    <location>
        <begin position="415"/>
        <end position="449"/>
    </location>
</feature>
<dbReference type="PROSITE" id="PS50088">
    <property type="entry name" value="ANK_REPEAT"/>
    <property type="match status" value="11"/>
</dbReference>
<dbReference type="PRINTS" id="PR01415">
    <property type="entry name" value="ANKYRIN"/>
</dbReference>